<accession>A0ABD1BWZ6</accession>
<keyword evidence="3" id="KW-0436">Ligase</keyword>
<evidence type="ECO:0000313" key="7">
    <source>
        <dbReference type="EMBL" id="KAL1221738.1"/>
    </source>
</evidence>
<evidence type="ECO:0000256" key="5">
    <source>
        <dbReference type="ARBA" id="ARBA00022840"/>
    </source>
</evidence>
<evidence type="ECO:0000256" key="3">
    <source>
        <dbReference type="ARBA" id="ARBA00022598"/>
    </source>
</evidence>
<keyword evidence="4" id="KW-0547">Nucleotide-binding</keyword>
<evidence type="ECO:0000313" key="8">
    <source>
        <dbReference type="Proteomes" id="UP001558713"/>
    </source>
</evidence>
<dbReference type="PANTHER" id="PTHR10520:SF12">
    <property type="entry name" value="TRIFUNCTIONAL PURINE BIOSYNTHETIC PROTEIN ADENOSINE-3"/>
    <property type="match status" value="1"/>
</dbReference>
<dbReference type="InterPro" id="IPR036676">
    <property type="entry name" value="PurM-like_C_sf"/>
</dbReference>
<organism evidence="7 8">
    <name type="scientific">Cardamine amara subsp. amara</name>
    <dbReference type="NCBI Taxonomy" id="228776"/>
    <lineage>
        <taxon>Eukaryota</taxon>
        <taxon>Viridiplantae</taxon>
        <taxon>Streptophyta</taxon>
        <taxon>Embryophyta</taxon>
        <taxon>Tracheophyta</taxon>
        <taxon>Spermatophyta</taxon>
        <taxon>Magnoliopsida</taxon>
        <taxon>eudicotyledons</taxon>
        <taxon>Gunneridae</taxon>
        <taxon>Pentapetalae</taxon>
        <taxon>rosids</taxon>
        <taxon>malvids</taxon>
        <taxon>Brassicales</taxon>
        <taxon>Brassicaceae</taxon>
        <taxon>Cardamineae</taxon>
        <taxon>Cardamine</taxon>
    </lineage>
</organism>
<proteinExistence type="predicted"/>
<dbReference type="SUPFAM" id="SSF56042">
    <property type="entry name" value="PurM C-terminal domain-like"/>
    <property type="match status" value="1"/>
</dbReference>
<evidence type="ECO:0000259" key="6">
    <source>
        <dbReference type="Pfam" id="PF02769"/>
    </source>
</evidence>
<dbReference type="Pfam" id="PF02769">
    <property type="entry name" value="AIRS_C"/>
    <property type="match status" value="1"/>
</dbReference>
<dbReference type="AlphaFoldDB" id="A0ABD1BWZ6"/>
<reference evidence="7 8" key="1">
    <citation type="submission" date="2024-04" db="EMBL/GenBank/DDBJ databases">
        <title>Genome assembly C_amara_ONT_v2.</title>
        <authorList>
            <person name="Yant L."/>
            <person name="Moore C."/>
            <person name="Slenker M."/>
        </authorList>
    </citation>
    <scope>NUCLEOTIDE SEQUENCE [LARGE SCALE GENOMIC DNA]</scope>
    <source>
        <tissue evidence="7">Leaf</tissue>
    </source>
</reference>
<dbReference type="EC" id="6.3.3.1" evidence="2"/>
<keyword evidence="8" id="KW-1185">Reference proteome</keyword>
<feature type="domain" description="PurM-like C-terminal" evidence="6">
    <location>
        <begin position="8"/>
        <end position="71"/>
    </location>
</feature>
<dbReference type="InterPro" id="IPR004733">
    <property type="entry name" value="PurM_cligase"/>
</dbReference>
<comment type="pathway">
    <text evidence="1">Purine metabolism; IMP biosynthesis via de novo pathway; 5-amino-1-(5-phospho-D-ribosyl)imidazole from N(2)-formyl-N(1)-(5-phospho-D-ribosyl)glycinamide: step 2/2.</text>
</comment>
<dbReference type="Proteomes" id="UP001558713">
    <property type="component" value="Unassembled WGS sequence"/>
</dbReference>
<keyword evidence="5" id="KW-0067">ATP-binding</keyword>
<sequence>MHTDAWEVPPLFKWIQQSGRIEDSEMRRTFNLGIGMVMVVSLEAALRILGEVENGDYVAYRIEEVINGEGVSYH</sequence>
<evidence type="ECO:0000256" key="4">
    <source>
        <dbReference type="ARBA" id="ARBA00022741"/>
    </source>
</evidence>
<comment type="caution">
    <text evidence="7">The sequence shown here is derived from an EMBL/GenBank/DDBJ whole genome shotgun (WGS) entry which is preliminary data.</text>
</comment>
<gene>
    <name evidence="7" type="ORF">V5N11_026187</name>
</gene>
<dbReference type="InterPro" id="IPR010918">
    <property type="entry name" value="PurM-like_C_dom"/>
</dbReference>
<dbReference type="GO" id="GO:0005524">
    <property type="term" value="F:ATP binding"/>
    <property type="evidence" value="ECO:0007669"/>
    <property type="project" value="UniProtKB-KW"/>
</dbReference>
<protein>
    <recommendedName>
        <fullName evidence="2">phosphoribosylformylglycinamidine cyclo-ligase</fullName>
        <ecNumber evidence="2">6.3.3.1</ecNumber>
    </recommendedName>
</protein>
<dbReference type="Gene3D" id="3.90.650.10">
    <property type="entry name" value="PurM-like C-terminal domain"/>
    <property type="match status" value="1"/>
</dbReference>
<evidence type="ECO:0000256" key="1">
    <source>
        <dbReference type="ARBA" id="ARBA00004686"/>
    </source>
</evidence>
<dbReference type="PANTHER" id="PTHR10520">
    <property type="entry name" value="TRIFUNCTIONAL PURINE BIOSYNTHETIC PROTEIN ADENOSINE-3-RELATED"/>
    <property type="match status" value="1"/>
</dbReference>
<dbReference type="GO" id="GO:0004641">
    <property type="term" value="F:phosphoribosylformylglycinamidine cyclo-ligase activity"/>
    <property type="evidence" value="ECO:0007669"/>
    <property type="project" value="UniProtKB-EC"/>
</dbReference>
<evidence type="ECO:0000256" key="2">
    <source>
        <dbReference type="ARBA" id="ARBA00013047"/>
    </source>
</evidence>
<dbReference type="EMBL" id="JBANAX010000119">
    <property type="protein sequence ID" value="KAL1221738.1"/>
    <property type="molecule type" value="Genomic_DNA"/>
</dbReference>
<name>A0ABD1BWZ6_CARAN</name>